<organism evidence="2 3">
    <name type="scientific">Aureimonas endophytica</name>
    <dbReference type="NCBI Taxonomy" id="2027858"/>
    <lineage>
        <taxon>Bacteria</taxon>
        <taxon>Pseudomonadati</taxon>
        <taxon>Pseudomonadota</taxon>
        <taxon>Alphaproteobacteria</taxon>
        <taxon>Hyphomicrobiales</taxon>
        <taxon>Aurantimonadaceae</taxon>
        <taxon>Aureimonas</taxon>
    </lineage>
</organism>
<accession>A0A916ZJ75</accession>
<protein>
    <recommendedName>
        <fullName evidence="1">AAA+ ATPase domain-containing protein</fullName>
    </recommendedName>
</protein>
<evidence type="ECO:0000313" key="3">
    <source>
        <dbReference type="Proteomes" id="UP000644699"/>
    </source>
</evidence>
<dbReference type="InterPro" id="IPR003593">
    <property type="entry name" value="AAA+_ATPase"/>
</dbReference>
<dbReference type="GO" id="GO:0016887">
    <property type="term" value="F:ATP hydrolysis activity"/>
    <property type="evidence" value="ECO:0007669"/>
    <property type="project" value="InterPro"/>
</dbReference>
<reference evidence="2" key="1">
    <citation type="journal article" date="2014" name="Int. J. Syst. Evol. Microbiol.">
        <title>Complete genome sequence of Corynebacterium casei LMG S-19264T (=DSM 44701T), isolated from a smear-ripened cheese.</title>
        <authorList>
            <consortium name="US DOE Joint Genome Institute (JGI-PGF)"/>
            <person name="Walter F."/>
            <person name="Albersmeier A."/>
            <person name="Kalinowski J."/>
            <person name="Ruckert C."/>
        </authorList>
    </citation>
    <scope>NUCLEOTIDE SEQUENCE</scope>
    <source>
        <strain evidence="2">CGMCC 1.15367</strain>
    </source>
</reference>
<dbReference type="SMART" id="SM00382">
    <property type="entry name" value="AAA"/>
    <property type="match status" value="1"/>
</dbReference>
<dbReference type="GO" id="GO:0004252">
    <property type="term" value="F:serine-type endopeptidase activity"/>
    <property type="evidence" value="ECO:0007669"/>
    <property type="project" value="InterPro"/>
</dbReference>
<dbReference type="Gene3D" id="3.40.50.300">
    <property type="entry name" value="P-loop containing nucleotide triphosphate hydrolases"/>
    <property type="match status" value="1"/>
</dbReference>
<name>A0A916ZJ75_9HYPH</name>
<proteinExistence type="predicted"/>
<dbReference type="InterPro" id="IPR027417">
    <property type="entry name" value="P-loop_NTPase"/>
</dbReference>
<dbReference type="GO" id="GO:0004176">
    <property type="term" value="F:ATP-dependent peptidase activity"/>
    <property type="evidence" value="ECO:0007669"/>
    <property type="project" value="InterPro"/>
</dbReference>
<dbReference type="SUPFAM" id="SSF52540">
    <property type="entry name" value="P-loop containing nucleoside triphosphate hydrolases"/>
    <property type="match status" value="1"/>
</dbReference>
<dbReference type="PANTHER" id="PTHR10046">
    <property type="entry name" value="ATP DEPENDENT LON PROTEASE FAMILY MEMBER"/>
    <property type="match status" value="1"/>
</dbReference>
<dbReference type="Pfam" id="PF00004">
    <property type="entry name" value="AAA"/>
    <property type="match status" value="1"/>
</dbReference>
<dbReference type="RefSeq" id="WP_188907989.1">
    <property type="nucleotide sequence ID" value="NZ_BMIQ01000002.1"/>
</dbReference>
<dbReference type="EMBL" id="BMIQ01000002">
    <property type="protein sequence ID" value="GGE00627.1"/>
    <property type="molecule type" value="Genomic_DNA"/>
</dbReference>
<evidence type="ECO:0000313" key="2">
    <source>
        <dbReference type="EMBL" id="GGE00627.1"/>
    </source>
</evidence>
<comment type="caution">
    <text evidence="2">The sequence shown here is derived from an EMBL/GenBank/DDBJ whole genome shotgun (WGS) entry which is preliminary data.</text>
</comment>
<sequence>MTAFNFSDHEWRDSEANVAELAKGYAREHKMFEALDEKIRRGDHYPSVQQLLDGHAPFRDLLAADVEVYVARSRAVSPLPEPLREDLKDFGVWPSLAGAVRIHDAVAPIDLATDSVEIAAVRQRAAWYAAVFGDRRLRDLLFSMYVGFDFRRLCYRLGLEFRQDFPYGTDGWTRGWQNSTSAEGHIVLRRLAALTEANDWLRENHPAVMRFTSGKLQREELFALANPVSAAAPPENPHPAFFTEEEYFQNEAAARLDESARQEKERRAIEAAQAPTSQSISELLGQPKLAVVPKLEVAGTADQKSFMGQFAKLSLLRVPLVVAPDVEPIARDLARVWPHAGDVVRRILADVVPGQPVRLRPTLLVGDPGSGKTRLLAALTRRLGLPSVVFPCASVADGSFGGTPAQWSTRRASVPLELIRSNKIANPAVVLDELEKTGTSSHNGSLLHALLPMLERHSAETYFETALETNVNLSAVTFLATANSLDGIPAPLRDRFRVVVMPNPGLEHLDSLVDGIAMDVHDERGIPLRFFEGLAPDEVEVVGKVWGGGSLRKLRTAVEAALDHRDRSRTMQ</sequence>
<feature type="domain" description="AAA+ ATPase" evidence="1">
    <location>
        <begin position="358"/>
        <end position="506"/>
    </location>
</feature>
<gene>
    <name evidence="2" type="ORF">GCM10011390_19310</name>
</gene>
<dbReference type="AlphaFoldDB" id="A0A916ZJ75"/>
<evidence type="ECO:0000259" key="1">
    <source>
        <dbReference type="SMART" id="SM00382"/>
    </source>
</evidence>
<keyword evidence="3" id="KW-1185">Reference proteome</keyword>
<dbReference type="InterPro" id="IPR027065">
    <property type="entry name" value="Lon_Prtase"/>
</dbReference>
<dbReference type="Proteomes" id="UP000644699">
    <property type="component" value="Unassembled WGS sequence"/>
</dbReference>
<reference evidence="2" key="2">
    <citation type="submission" date="2020-09" db="EMBL/GenBank/DDBJ databases">
        <authorList>
            <person name="Sun Q."/>
            <person name="Zhou Y."/>
        </authorList>
    </citation>
    <scope>NUCLEOTIDE SEQUENCE</scope>
    <source>
        <strain evidence="2">CGMCC 1.15367</strain>
    </source>
</reference>
<dbReference type="GO" id="GO:0005524">
    <property type="term" value="F:ATP binding"/>
    <property type="evidence" value="ECO:0007669"/>
    <property type="project" value="InterPro"/>
</dbReference>
<dbReference type="GO" id="GO:0030163">
    <property type="term" value="P:protein catabolic process"/>
    <property type="evidence" value="ECO:0007669"/>
    <property type="project" value="InterPro"/>
</dbReference>
<dbReference type="InterPro" id="IPR003959">
    <property type="entry name" value="ATPase_AAA_core"/>
</dbReference>